<name>G3JI07_CORMM</name>
<dbReference type="KEGG" id="cmt:CCM_05967"/>
<evidence type="ECO:0000313" key="3">
    <source>
        <dbReference type="Proteomes" id="UP000001610"/>
    </source>
</evidence>
<protein>
    <submittedName>
        <fullName evidence="2">Uncharacterized protein</fullName>
    </submittedName>
</protein>
<dbReference type="GeneID" id="18167985"/>
<dbReference type="AlphaFoldDB" id="G3JI07"/>
<proteinExistence type="predicted"/>
<feature type="compositionally biased region" description="Polar residues" evidence="1">
    <location>
        <begin position="227"/>
        <end position="244"/>
    </location>
</feature>
<feature type="compositionally biased region" description="Basic and acidic residues" evidence="1">
    <location>
        <begin position="217"/>
        <end position="226"/>
    </location>
</feature>
<keyword evidence="3" id="KW-1185">Reference proteome</keyword>
<evidence type="ECO:0000313" key="2">
    <source>
        <dbReference type="EMBL" id="EGX91810.1"/>
    </source>
</evidence>
<sequence>MQKPFVLDSIAINKQFSSIYRGFWLDTKADCPASIAQSDLPTINEQGPVGCRSHPFSSPLGRYPGRKYLPAMWPSARLISVDWDPEENNKEDGWWDCKAGETDATAELFATERKSGGQELNRASRPAFDMALAASQRRARRETERLLDERCASLSFLGRVRHTDGSGKDGQRRIATRLRAGYAITIAVSFIRVEERVVVGRAHWYVTARLPGPHLARERETGRERSGPSSHPCTVFRNTPQPAQGLSSPRRLYWPELLASFGETLHLFACKLPRSWETQQTLDTLRREHSERPSIISMAYSCKHLPTSTSHLPTIPTMPVKISPSPLLFQWPTE</sequence>
<dbReference type="EMBL" id="JH126402">
    <property type="protein sequence ID" value="EGX91810.1"/>
    <property type="molecule type" value="Genomic_DNA"/>
</dbReference>
<reference evidence="2 3" key="1">
    <citation type="journal article" date="2011" name="Genome Biol.">
        <title>Genome sequence of the insect pathogenic fungus Cordyceps militaris, a valued traditional Chinese medicine.</title>
        <authorList>
            <person name="Zheng P."/>
            <person name="Xia Y."/>
            <person name="Xiao G."/>
            <person name="Xiong C."/>
            <person name="Hu X."/>
            <person name="Zhang S."/>
            <person name="Zheng H."/>
            <person name="Huang Y."/>
            <person name="Zhou Y."/>
            <person name="Wang S."/>
            <person name="Zhao G.P."/>
            <person name="Liu X."/>
            <person name="St Leger R.J."/>
            <person name="Wang C."/>
        </authorList>
    </citation>
    <scope>NUCLEOTIDE SEQUENCE [LARGE SCALE GENOMIC DNA]</scope>
    <source>
        <strain evidence="2 3">CM01</strain>
    </source>
</reference>
<gene>
    <name evidence="2" type="ORF">CCM_05967</name>
</gene>
<organism evidence="2 3">
    <name type="scientific">Cordyceps militaris (strain CM01)</name>
    <name type="common">Caterpillar fungus</name>
    <dbReference type="NCBI Taxonomy" id="983644"/>
    <lineage>
        <taxon>Eukaryota</taxon>
        <taxon>Fungi</taxon>
        <taxon>Dikarya</taxon>
        <taxon>Ascomycota</taxon>
        <taxon>Pezizomycotina</taxon>
        <taxon>Sordariomycetes</taxon>
        <taxon>Hypocreomycetidae</taxon>
        <taxon>Hypocreales</taxon>
        <taxon>Cordycipitaceae</taxon>
        <taxon>Cordyceps</taxon>
    </lineage>
</organism>
<dbReference type="HOGENOM" id="CLU_831599_0_0_1"/>
<accession>G3JI07</accession>
<dbReference type="InParanoid" id="G3JI07"/>
<dbReference type="RefSeq" id="XP_006671174.1">
    <property type="nucleotide sequence ID" value="XM_006671111.1"/>
</dbReference>
<dbReference type="Proteomes" id="UP000001610">
    <property type="component" value="Unassembled WGS sequence"/>
</dbReference>
<feature type="region of interest" description="Disordered" evidence="1">
    <location>
        <begin position="217"/>
        <end position="244"/>
    </location>
</feature>
<dbReference type="VEuPathDB" id="FungiDB:CCM_05967"/>
<evidence type="ECO:0000256" key="1">
    <source>
        <dbReference type="SAM" id="MobiDB-lite"/>
    </source>
</evidence>